<accession>A0A1Z4M2Y4</accession>
<evidence type="ECO:0000313" key="2">
    <source>
        <dbReference type="Proteomes" id="UP000218418"/>
    </source>
</evidence>
<evidence type="ECO:0000313" key="1">
    <source>
        <dbReference type="EMBL" id="BAY87839.1"/>
    </source>
</evidence>
<proteinExistence type="predicted"/>
<dbReference type="Proteomes" id="UP000218418">
    <property type="component" value="Plasmid plasmid2"/>
</dbReference>
<dbReference type="EMBL" id="AP018229">
    <property type="protein sequence ID" value="BAY87839.1"/>
    <property type="molecule type" value="Genomic_DNA"/>
</dbReference>
<reference evidence="1 2" key="1">
    <citation type="submission" date="2017-06" db="EMBL/GenBank/DDBJ databases">
        <title>Genome sequencing of cyanobaciteial culture collection at National Institute for Environmental Studies (NIES).</title>
        <authorList>
            <person name="Hirose Y."/>
            <person name="Shimura Y."/>
            <person name="Fujisawa T."/>
            <person name="Nakamura Y."/>
            <person name="Kawachi M."/>
        </authorList>
    </citation>
    <scope>NUCLEOTIDE SEQUENCE [LARGE SCALE GENOMIC DNA]</scope>
    <source>
        <strain evidence="1 2">NIES-267</strain>
        <plasmid evidence="2">Plasmid2 dna</plasmid>
    </source>
</reference>
<organism evidence="1 2">
    <name type="scientific">Calothrix parasitica NIES-267</name>
    <dbReference type="NCBI Taxonomy" id="1973488"/>
    <lineage>
        <taxon>Bacteria</taxon>
        <taxon>Bacillati</taxon>
        <taxon>Cyanobacteriota</taxon>
        <taxon>Cyanophyceae</taxon>
        <taxon>Nostocales</taxon>
        <taxon>Calotrichaceae</taxon>
        <taxon>Calothrix</taxon>
    </lineage>
</organism>
<keyword evidence="1" id="KW-0614">Plasmid</keyword>
<geneLocation type="plasmid" evidence="2">
    <name>Plasmid2 dna</name>
</geneLocation>
<dbReference type="AlphaFoldDB" id="A0A1Z4M2Y4"/>
<gene>
    <name evidence="1" type="ORF">NIES267_73630</name>
</gene>
<keyword evidence="2" id="KW-1185">Reference proteome</keyword>
<sequence>MTEYQYLTQEQIDCIKANYANQSCADDVQELFSELEEVTGLEIVTDLVSYEDGTADLLIFGENDKKEYFRFFCKAYNYLSPSIRGFGKDVETALEIIDSVLAWVESIKQEQINQQVLKANFLIDLLLNKASNYYLDDGLILLRGKELDQLPKTYNQMLTEVTNPEIQKIIYASYDQKYKYESELLNLVQ</sequence>
<protein>
    <submittedName>
        <fullName evidence="1">Uncharacterized protein</fullName>
    </submittedName>
</protein>
<name>A0A1Z4M2Y4_9CYAN</name>